<evidence type="ECO:0000313" key="2">
    <source>
        <dbReference type="Proteomes" id="UP001174136"/>
    </source>
</evidence>
<evidence type="ECO:0000313" key="1">
    <source>
        <dbReference type="EMBL" id="KAK0144508.1"/>
    </source>
</evidence>
<organism evidence="1 2">
    <name type="scientific">Merluccius polli</name>
    <name type="common">Benguela hake</name>
    <name type="synonym">Merluccius cadenati</name>
    <dbReference type="NCBI Taxonomy" id="89951"/>
    <lineage>
        <taxon>Eukaryota</taxon>
        <taxon>Metazoa</taxon>
        <taxon>Chordata</taxon>
        <taxon>Craniata</taxon>
        <taxon>Vertebrata</taxon>
        <taxon>Euteleostomi</taxon>
        <taxon>Actinopterygii</taxon>
        <taxon>Neopterygii</taxon>
        <taxon>Teleostei</taxon>
        <taxon>Neoteleostei</taxon>
        <taxon>Acanthomorphata</taxon>
        <taxon>Zeiogadaria</taxon>
        <taxon>Gadariae</taxon>
        <taxon>Gadiformes</taxon>
        <taxon>Gadoidei</taxon>
        <taxon>Merlucciidae</taxon>
        <taxon>Merluccius</taxon>
    </lineage>
</organism>
<gene>
    <name evidence="1" type="ORF">N1851_017137</name>
</gene>
<dbReference type="Proteomes" id="UP001174136">
    <property type="component" value="Unassembled WGS sequence"/>
</dbReference>
<reference evidence="1" key="1">
    <citation type="journal article" date="2023" name="Front. Mar. Sci.">
        <title>A new Merluccius polli reference genome to investigate the effects of global change in West African waters.</title>
        <authorList>
            <person name="Mateo J.L."/>
            <person name="Blanco-Fernandez C."/>
            <person name="Garcia-Vazquez E."/>
            <person name="Machado-Schiaffino G."/>
        </authorList>
    </citation>
    <scope>NUCLEOTIDE SEQUENCE</scope>
    <source>
        <strain evidence="1">C29</strain>
        <tissue evidence="1">Fin</tissue>
    </source>
</reference>
<accession>A0AA47MQ36</accession>
<keyword evidence="2" id="KW-1185">Reference proteome</keyword>
<proteinExistence type="predicted"/>
<dbReference type="EMBL" id="JAOPHQ010003131">
    <property type="protein sequence ID" value="KAK0144508.1"/>
    <property type="molecule type" value="Genomic_DNA"/>
</dbReference>
<comment type="caution">
    <text evidence="1">The sequence shown here is derived from an EMBL/GenBank/DDBJ whole genome shotgun (WGS) entry which is preliminary data.</text>
</comment>
<name>A0AA47MQ36_MERPO</name>
<sequence>MSFHIKQLEIHFKTGKPDALSRRYDAADRTNDPEPILPVSRLIATVTWDMEKVVSEAQQQRPDPGGGPTN</sequence>
<dbReference type="AlphaFoldDB" id="A0AA47MQ36"/>
<protein>
    <submittedName>
        <fullName evidence="1">Uncharacterized protein</fullName>
    </submittedName>
</protein>